<feature type="compositionally biased region" description="Basic and acidic residues" evidence="1">
    <location>
        <begin position="58"/>
        <end position="68"/>
    </location>
</feature>
<dbReference type="Proteomes" id="UP000324222">
    <property type="component" value="Unassembled WGS sequence"/>
</dbReference>
<evidence type="ECO:0000313" key="3">
    <source>
        <dbReference type="Proteomes" id="UP000324222"/>
    </source>
</evidence>
<sequence>MIAKSAMRETTRRPKGLGRLGRVAYACERESRNIDTKRDRVRKTVGAKPTTDQQRLASEVDRPEISIH</sequence>
<proteinExistence type="predicted"/>
<reference evidence="2 3" key="1">
    <citation type="submission" date="2019-05" db="EMBL/GenBank/DDBJ databases">
        <title>Another draft genome of Portunus trituberculatus and its Hox gene families provides insights of decapod evolution.</title>
        <authorList>
            <person name="Jeong J.-H."/>
            <person name="Song I."/>
            <person name="Kim S."/>
            <person name="Choi T."/>
            <person name="Kim D."/>
            <person name="Ryu S."/>
            <person name="Kim W."/>
        </authorList>
    </citation>
    <scope>NUCLEOTIDE SEQUENCE [LARGE SCALE GENOMIC DNA]</scope>
    <source>
        <tissue evidence="2">Muscle</tissue>
    </source>
</reference>
<feature type="region of interest" description="Disordered" evidence="1">
    <location>
        <begin position="37"/>
        <end position="68"/>
    </location>
</feature>
<comment type="caution">
    <text evidence="2">The sequence shown here is derived from an EMBL/GenBank/DDBJ whole genome shotgun (WGS) entry which is preliminary data.</text>
</comment>
<gene>
    <name evidence="2" type="ORF">E2C01_078151</name>
</gene>
<organism evidence="2 3">
    <name type="scientific">Portunus trituberculatus</name>
    <name type="common">Swimming crab</name>
    <name type="synonym">Neptunus trituberculatus</name>
    <dbReference type="NCBI Taxonomy" id="210409"/>
    <lineage>
        <taxon>Eukaryota</taxon>
        <taxon>Metazoa</taxon>
        <taxon>Ecdysozoa</taxon>
        <taxon>Arthropoda</taxon>
        <taxon>Crustacea</taxon>
        <taxon>Multicrustacea</taxon>
        <taxon>Malacostraca</taxon>
        <taxon>Eumalacostraca</taxon>
        <taxon>Eucarida</taxon>
        <taxon>Decapoda</taxon>
        <taxon>Pleocyemata</taxon>
        <taxon>Brachyura</taxon>
        <taxon>Eubrachyura</taxon>
        <taxon>Portunoidea</taxon>
        <taxon>Portunidae</taxon>
        <taxon>Portuninae</taxon>
        <taxon>Portunus</taxon>
    </lineage>
</organism>
<keyword evidence="3" id="KW-1185">Reference proteome</keyword>
<dbReference type="EMBL" id="VSRR010062540">
    <property type="protein sequence ID" value="MPC83441.1"/>
    <property type="molecule type" value="Genomic_DNA"/>
</dbReference>
<evidence type="ECO:0000313" key="2">
    <source>
        <dbReference type="EMBL" id="MPC83441.1"/>
    </source>
</evidence>
<dbReference type="AlphaFoldDB" id="A0A5B7ID80"/>
<name>A0A5B7ID80_PORTR</name>
<accession>A0A5B7ID80</accession>
<evidence type="ECO:0000256" key="1">
    <source>
        <dbReference type="SAM" id="MobiDB-lite"/>
    </source>
</evidence>
<protein>
    <submittedName>
        <fullName evidence="2">Uncharacterized protein</fullName>
    </submittedName>
</protein>